<accession>A0A0W0VIB7</accession>
<dbReference type="Pfam" id="PF07929">
    <property type="entry name" value="PRiA4_ORF3"/>
    <property type="match status" value="1"/>
</dbReference>
<evidence type="ECO:0000313" key="2">
    <source>
        <dbReference type="EMBL" id="KTD19861.1"/>
    </source>
</evidence>
<dbReference type="Proteomes" id="UP000054997">
    <property type="component" value="Unassembled WGS sequence"/>
</dbReference>
<evidence type="ECO:0000313" key="3">
    <source>
        <dbReference type="Proteomes" id="UP000054997"/>
    </source>
</evidence>
<dbReference type="OrthoDB" id="9816539at2"/>
<dbReference type="InterPro" id="IPR012912">
    <property type="entry name" value="Plasmid_pRiA4b_Orf3-like"/>
</dbReference>
<dbReference type="AlphaFoldDB" id="A0A0W0VIB7"/>
<protein>
    <submittedName>
        <fullName evidence="2">Plasmid pRiA4b ORF-3-like protein</fullName>
    </submittedName>
</protein>
<dbReference type="Gene3D" id="3.10.290.30">
    <property type="entry name" value="MM3350-like"/>
    <property type="match status" value="1"/>
</dbReference>
<dbReference type="PANTHER" id="PTHR41878:SF1">
    <property type="entry name" value="TNPR PROTEIN"/>
    <property type="match status" value="1"/>
</dbReference>
<keyword evidence="3" id="KW-1185">Reference proteome</keyword>
<dbReference type="SUPFAM" id="SSF159941">
    <property type="entry name" value="MM3350-like"/>
    <property type="match status" value="1"/>
</dbReference>
<dbReference type="PANTHER" id="PTHR41878">
    <property type="entry name" value="LEXA REPRESSOR-RELATED"/>
    <property type="match status" value="1"/>
</dbReference>
<comment type="caution">
    <text evidence="2">The sequence shown here is derived from an EMBL/GenBank/DDBJ whole genome shotgun (WGS) entry which is preliminary data.</text>
</comment>
<name>A0A0W0VIB7_9GAMM</name>
<dbReference type="EMBL" id="LNYK01000033">
    <property type="protein sequence ID" value="KTD19861.1"/>
    <property type="molecule type" value="Genomic_DNA"/>
</dbReference>
<evidence type="ECO:0000259" key="1">
    <source>
        <dbReference type="Pfam" id="PF07929"/>
    </source>
</evidence>
<feature type="domain" description="Plasmid pRiA4b Orf3-like" evidence="1">
    <location>
        <begin position="4"/>
        <end position="179"/>
    </location>
</feature>
<reference evidence="2 3" key="1">
    <citation type="submission" date="2015-11" db="EMBL/GenBank/DDBJ databases">
        <title>Genomic analysis of 38 Legionella species identifies large and diverse effector repertoires.</title>
        <authorList>
            <person name="Burstein D."/>
            <person name="Amaro F."/>
            <person name="Zusman T."/>
            <person name="Lifshitz Z."/>
            <person name="Cohen O."/>
            <person name="Gilbert J.A."/>
            <person name="Pupko T."/>
            <person name="Shuman H.A."/>
            <person name="Segal G."/>
        </authorList>
    </citation>
    <scope>NUCLEOTIDE SEQUENCE [LARGE SCALE GENOMIC DNA]</scope>
    <source>
        <strain evidence="2 3">ATCC 49505</strain>
    </source>
</reference>
<organism evidence="2 3">
    <name type="scientific">Legionella londiniensis</name>
    <dbReference type="NCBI Taxonomy" id="45068"/>
    <lineage>
        <taxon>Bacteria</taxon>
        <taxon>Pseudomonadati</taxon>
        <taxon>Pseudomonadota</taxon>
        <taxon>Gammaproteobacteria</taxon>
        <taxon>Legionellales</taxon>
        <taxon>Legionellaceae</taxon>
        <taxon>Legionella</taxon>
    </lineage>
</organism>
<dbReference type="PATRIC" id="fig|45068.5.peg.2213"/>
<proteinExistence type="predicted"/>
<sequence length="184" mass="21593">MTSQILQFKISLKHSKPPIWRRVQIPSDSTFEDLHLIIQIAMGWCDEHLHDFCIQKDKNSEPLIFGVPSEDDFGTVETKTEWDYQVIDFLAPKQKMIYTYDFGDNWEHEILFEKIIDPKPNQLYPVCTAGKRACPPEDIGGIWGYEHFLEAIKDPAHEAHEEMLEWVHDEFDPEAFDPKEVVFE</sequence>
<dbReference type="RefSeq" id="WP_058529994.1">
    <property type="nucleotide sequence ID" value="NZ_CAAAHZ010000011.1"/>
</dbReference>
<dbReference type="STRING" id="45068.Llon_2033"/>
<gene>
    <name evidence="2" type="ORF">Llon_2033</name>
</gene>
<dbReference type="InterPro" id="IPR024047">
    <property type="entry name" value="MM3350-like_sf"/>
</dbReference>